<reference evidence="1" key="1">
    <citation type="submission" date="2016-11" db="EMBL/GenBank/DDBJ databases">
        <title>Draft Genome Sequence of Marinobacter hydrocarbonoclasticus strain STW2, a polyaromatic aromatic hydrocarbon degrading and denitrifying bacterium from rhizosphere of Seagrass Enhalus acodoides.</title>
        <authorList>
            <person name="Ling J."/>
            <person name="Dong J."/>
        </authorList>
    </citation>
    <scope>NUCLEOTIDE SEQUENCE [LARGE SCALE GENOMIC DNA]</scope>
    <source>
        <strain evidence="1">STW2</strain>
    </source>
</reference>
<organism evidence="1 2">
    <name type="scientific">Marinobacter nauticus</name>
    <name type="common">Marinobacter hydrocarbonoclasticus</name>
    <name type="synonym">Marinobacter aquaeolei</name>
    <dbReference type="NCBI Taxonomy" id="2743"/>
    <lineage>
        <taxon>Bacteria</taxon>
        <taxon>Pseudomonadati</taxon>
        <taxon>Pseudomonadota</taxon>
        <taxon>Gammaproteobacteria</taxon>
        <taxon>Pseudomonadales</taxon>
        <taxon>Marinobacteraceae</taxon>
        <taxon>Marinobacter</taxon>
    </lineage>
</organism>
<keyword evidence="2" id="KW-1185">Reference proteome</keyword>
<sequence length="86" mass="10118">MEYPFRYINQVFGYGKVRYRGLAKNTSRLHLLAAFSNLLIGEKDIIEAQQKSLDLEPGWKPMATVHDRAVVMFERLMERLMAEERE</sequence>
<dbReference type="Proteomes" id="UP000183986">
    <property type="component" value="Unassembled WGS sequence"/>
</dbReference>
<evidence type="ECO:0000313" key="2">
    <source>
        <dbReference type="Proteomes" id="UP000183986"/>
    </source>
</evidence>
<protein>
    <submittedName>
        <fullName evidence="1">Uncharacterized protein</fullName>
    </submittedName>
</protein>
<comment type="caution">
    <text evidence="1">The sequence shown here is derived from an EMBL/GenBank/DDBJ whole genome shotgun (WGS) entry which is preliminary data.</text>
</comment>
<proteinExistence type="predicted"/>
<dbReference type="Gene3D" id="3.90.380.10">
    <property type="entry name" value="Naphthalene 1,2-dioxygenase Alpha Subunit, Chain A, domain 1"/>
    <property type="match status" value="1"/>
</dbReference>
<evidence type="ECO:0000313" key="1">
    <source>
        <dbReference type="EMBL" id="OJS98057.1"/>
    </source>
</evidence>
<name>A0A1M2URX0_MARNT</name>
<accession>A0A1M2URX0</accession>
<dbReference type="AlphaFoldDB" id="A0A1M2URX0"/>
<dbReference type="EMBL" id="MPKY01000004">
    <property type="protein sequence ID" value="OJS98057.1"/>
    <property type="molecule type" value="Genomic_DNA"/>
</dbReference>
<gene>
    <name evidence="1" type="ORF">BEE62_17275</name>
</gene>